<dbReference type="PANTHER" id="PTHR11839">
    <property type="entry name" value="UDP/ADP-SUGAR PYROPHOSPHATASE"/>
    <property type="match status" value="1"/>
</dbReference>
<dbReference type="InterPro" id="IPR015797">
    <property type="entry name" value="NUDIX_hydrolase-like_dom_sf"/>
</dbReference>
<dbReference type="Gene3D" id="3.90.79.10">
    <property type="entry name" value="Nucleoside Triphosphate Pyrophosphohydrolase"/>
    <property type="match status" value="1"/>
</dbReference>
<organism evidence="4 5">
    <name type="scientific">Eshraghiella crossota DSM 2876</name>
    <dbReference type="NCBI Taxonomy" id="511680"/>
    <lineage>
        <taxon>Bacteria</taxon>
        <taxon>Bacillati</taxon>
        <taxon>Bacillota</taxon>
        <taxon>Clostridia</taxon>
        <taxon>Lachnospirales</taxon>
        <taxon>Lachnospiraceae</taxon>
        <taxon>Eshraghiella</taxon>
    </lineage>
</organism>
<keyword evidence="2 4" id="KW-0378">Hydrolase</keyword>
<dbReference type="EMBL" id="ABWN01000017">
    <property type="protein sequence ID" value="EFF69601.1"/>
    <property type="molecule type" value="Genomic_DNA"/>
</dbReference>
<dbReference type="PROSITE" id="PS51462">
    <property type="entry name" value="NUDIX"/>
    <property type="match status" value="1"/>
</dbReference>
<feature type="domain" description="Nudix hydrolase" evidence="3">
    <location>
        <begin position="40"/>
        <end position="174"/>
    </location>
</feature>
<evidence type="ECO:0000259" key="3">
    <source>
        <dbReference type="PROSITE" id="PS51462"/>
    </source>
</evidence>
<reference evidence="4 5" key="1">
    <citation type="submission" date="2010-02" db="EMBL/GenBank/DDBJ databases">
        <authorList>
            <person name="Weinstock G."/>
            <person name="Sodergren E."/>
            <person name="Clifton S."/>
            <person name="Fulton L."/>
            <person name="Fulton B."/>
            <person name="Courtney L."/>
            <person name="Fronick C."/>
            <person name="Harrison M."/>
            <person name="Strong C."/>
            <person name="Farmer C."/>
            <person name="Delahaunty K."/>
            <person name="Markovic C."/>
            <person name="Hall O."/>
            <person name="Minx P."/>
            <person name="Tomlinson C."/>
            <person name="Mitreva M."/>
            <person name="Nelson J."/>
            <person name="Hou S."/>
            <person name="Wollam A."/>
            <person name="Pepin K.H."/>
            <person name="Johnson M."/>
            <person name="Bhonagiri V."/>
            <person name="Zhang X."/>
            <person name="Suruliraj S."/>
            <person name="Warren W."/>
            <person name="Chinwalla A."/>
            <person name="Mardis E.R."/>
            <person name="Wilson R.K."/>
        </authorList>
    </citation>
    <scope>NUCLEOTIDE SEQUENCE [LARGE SCALE GENOMIC DNA]</scope>
    <source>
        <strain evidence="4 5">DSM 2876</strain>
    </source>
</reference>
<dbReference type="PANTHER" id="PTHR11839:SF18">
    <property type="entry name" value="NUDIX HYDROLASE DOMAIN-CONTAINING PROTEIN"/>
    <property type="match status" value="1"/>
</dbReference>
<dbReference type="SUPFAM" id="SSF55811">
    <property type="entry name" value="Nudix"/>
    <property type="match status" value="1"/>
</dbReference>
<dbReference type="GO" id="GO:0019693">
    <property type="term" value="P:ribose phosphate metabolic process"/>
    <property type="evidence" value="ECO:0007669"/>
    <property type="project" value="TreeGrafter"/>
</dbReference>
<evidence type="ECO:0000256" key="1">
    <source>
        <dbReference type="ARBA" id="ARBA00001946"/>
    </source>
</evidence>
<dbReference type="STRING" id="45851.BHV86_06355"/>
<dbReference type="CDD" id="cd03424">
    <property type="entry name" value="NUDIX_ADPRase_Nudt5_UGPPase_Nudt14"/>
    <property type="match status" value="1"/>
</dbReference>
<dbReference type="Proteomes" id="UP000006238">
    <property type="component" value="Unassembled WGS sequence"/>
</dbReference>
<evidence type="ECO:0000313" key="5">
    <source>
        <dbReference type="Proteomes" id="UP000006238"/>
    </source>
</evidence>
<dbReference type="RefSeq" id="WP_005600708.1">
    <property type="nucleotide sequence ID" value="NZ_GG663519.1"/>
</dbReference>
<dbReference type="GeneID" id="98918482"/>
<protein>
    <submittedName>
        <fullName evidence="4">Hydrolase, NUDIX family</fullName>
    </submittedName>
</protein>
<name>D4RWS7_9FIRM</name>
<sequence length="180" mass="20055">MADMQRIKRELKYAGAVVDVYADTMKFKNGNTEVWDTVLHKKGAAAVIPVLPDGRIILVRQYRNALDKEVLEIPAGCKDSPDEESIVCAARELEEETGYHSDCLEKLFTISTTVAVFGETFDVFVATNLVHTKSNPDPNEFINVEIHDIDELAGMIYSGRIQDGKTIAAILAYKDKYIKA</sequence>
<gene>
    <name evidence="4" type="ORF">BUTYVIB_00114</name>
</gene>
<comment type="caution">
    <text evidence="4">The sequence shown here is derived from an EMBL/GenBank/DDBJ whole genome shotgun (WGS) entry which is preliminary data.</text>
</comment>
<dbReference type="eggNOG" id="COG0494">
    <property type="taxonomic scope" value="Bacteria"/>
</dbReference>
<dbReference type="HOGENOM" id="CLU_062658_5_1_9"/>
<dbReference type="GO" id="GO:0016787">
    <property type="term" value="F:hydrolase activity"/>
    <property type="evidence" value="ECO:0007669"/>
    <property type="project" value="UniProtKB-KW"/>
</dbReference>
<comment type="cofactor">
    <cofactor evidence="1">
        <name>Mg(2+)</name>
        <dbReference type="ChEBI" id="CHEBI:18420"/>
    </cofactor>
</comment>
<dbReference type="Pfam" id="PF00293">
    <property type="entry name" value="NUDIX"/>
    <property type="match status" value="1"/>
</dbReference>
<proteinExistence type="predicted"/>
<dbReference type="AlphaFoldDB" id="D4RWS7"/>
<keyword evidence="5" id="KW-1185">Reference proteome</keyword>
<evidence type="ECO:0000313" key="4">
    <source>
        <dbReference type="EMBL" id="EFF69601.1"/>
    </source>
</evidence>
<evidence type="ECO:0000256" key="2">
    <source>
        <dbReference type="ARBA" id="ARBA00022801"/>
    </source>
</evidence>
<dbReference type="GO" id="GO:0006753">
    <property type="term" value="P:nucleoside phosphate metabolic process"/>
    <property type="evidence" value="ECO:0007669"/>
    <property type="project" value="TreeGrafter"/>
</dbReference>
<accession>D4RWS7</accession>
<dbReference type="InterPro" id="IPR000086">
    <property type="entry name" value="NUDIX_hydrolase_dom"/>
</dbReference>